<evidence type="ECO:0000313" key="5">
    <source>
        <dbReference type="Proteomes" id="UP000008080"/>
    </source>
</evidence>
<name>Q6MLC4_BDEBA</name>
<keyword evidence="2" id="KW-0732">Signal</keyword>
<feature type="chain" id="PRO_5004276428" description="Peptidase S74 domain-containing protein" evidence="2">
    <location>
        <begin position="29"/>
        <end position="1258"/>
    </location>
</feature>
<feature type="domain" description="Peptidase S74" evidence="3">
    <location>
        <begin position="1130"/>
        <end position="1233"/>
    </location>
</feature>
<dbReference type="InterPro" id="IPR030392">
    <property type="entry name" value="S74_ICA"/>
</dbReference>
<dbReference type="PROSITE" id="PS51688">
    <property type="entry name" value="ICA"/>
    <property type="match status" value="1"/>
</dbReference>
<dbReference type="Gene3D" id="1.10.10.10">
    <property type="entry name" value="Winged helix-like DNA-binding domain superfamily/Winged helix DNA-binding domain"/>
    <property type="match status" value="1"/>
</dbReference>
<evidence type="ECO:0000259" key="3">
    <source>
        <dbReference type="PROSITE" id="PS51688"/>
    </source>
</evidence>
<sequence length="1258" mass="130541">MSMKTRKYGTLIVGVLTASLLLAISASATPNSLTYQGRILKADGTPLEHSNVSFQFEITNPNGQCIIYREQVDHIDLTNSGGVFDVPIGTGSQSHPTAGTFSLLDSFKNTGSLSCDGGATYNPAANDQRRLRVRFHDGSGWKTISPDNEIRSVPYAAYSLSAQKLGSYQSSDFVLKNTVTACPANNFLTFDGTSFTCAPVTGAAGGTVTEVTSANNYLTVATGDSTPQLTVNVGTTANTVAAGNDARFSDARIPTGNAGGDLSGTYPNPSVAKIQGVAVSNSAPTSGYFMKFSGTEWASAAIAIGDVTNLTSTLSGLLTTASFNTAVGSANCAAYETAYWSSVAGKFLCQAINVSVAGDISGSIGAVSVDKIKGVSVDATAPTSGQVLKYDGAKWAPATEVNGPIAAADIPALDWSKITTGKPTTVSGYGITITSSDLPTIPVNKGGTGQTSFINGELLIGNSTGNTLSKATLTAGSGISITNGNGSISISATGSAPTGNAGGDLGSTYPNPTVAKIQGYEIASTAPTANAYLKWDNGTSKWTPGFVKLSELQNLTGGSAFNAAGCTAAQTLNWSSITDKFECQNISIANTQVTGLGTASTRAAGTAANEVLLLDGSGKLPASALPSTLGQWQVSGTKLYYDDGVIVAGGVGTTYTGTEHPFIVKGDPGVFARFLLDRGGNMTTMYTNGVSFNMGKCTNTACTGTNDFLAMDFATNRTDLGTGGSNNELSVTNGGYVGIGSNSPSYRLDIQTSDAFQQRLFHASDADYNGAALMLTRTRGTIASGTAVNSGNTIGGLYFRAHDGSGTGTTNAAIEVSASETQSTTNRGSKMIFETTTTGSATRTEKMRIDGSGKVGIGTTSPSYNLQVNGTGDSIVGAFGADANQSGYTMGGSTTNRWAIVQDTSANNRTLNIWRDHSGVSGSTGNVMSMHSSGNVSIGEFGADSHRLNVTGPATASGVRISNGSYAGYLTTPTSSPGLILSGGTKYTGSAWIAESTTASALAISPSGIVFYGSNGLTPGSPNTNTLRMIVGQNGQVSIGASGTAFQSGLLTMGDYSHDQGIFTLRRSAASANLDVYVPYEGSDGGKYFGYGYQASTGMFRFWDSTAGQRMNFTNSSGNMWIAGTYSNGSDRRFKTDIEVIPDALNKALQIQGVTYHWKPGVNPDPSQQIGVIAQEVETVFPQAVKTDADGYKSVTYGNLVAPLFNALKEFYEMWSKDSQNTHREIASLKEEVQTLKQQNELFKKFVCEKEPQNPICK</sequence>
<dbReference type="KEGG" id="bba:Bd2088"/>
<evidence type="ECO:0000256" key="2">
    <source>
        <dbReference type="SAM" id="SignalP"/>
    </source>
</evidence>
<dbReference type="Pfam" id="PF13884">
    <property type="entry name" value="Peptidase_S74"/>
    <property type="match status" value="1"/>
</dbReference>
<dbReference type="InterPro" id="IPR036388">
    <property type="entry name" value="WH-like_DNA-bd_sf"/>
</dbReference>
<feature type="signal peptide" evidence="2">
    <location>
        <begin position="1"/>
        <end position="28"/>
    </location>
</feature>
<dbReference type="HOGENOM" id="CLU_264258_0_0_7"/>
<evidence type="ECO:0000313" key="4">
    <source>
        <dbReference type="EMBL" id="CAE79933.1"/>
    </source>
</evidence>
<dbReference type="eggNOG" id="COG2911">
    <property type="taxonomic scope" value="Bacteria"/>
</dbReference>
<dbReference type="Proteomes" id="UP000008080">
    <property type="component" value="Chromosome"/>
</dbReference>
<accession>Q6MLC4</accession>
<gene>
    <name evidence="4" type="ordered locus">Bd2088</name>
</gene>
<proteinExistence type="predicted"/>
<protein>
    <recommendedName>
        <fullName evidence="3">Peptidase S74 domain-containing protein</fullName>
    </recommendedName>
</protein>
<reference evidence="4 5" key="1">
    <citation type="journal article" date="2004" name="Science">
        <title>A predator unmasked: life cycle of Bdellovibrio bacteriovorus from a genomic perspective.</title>
        <authorList>
            <person name="Rendulic S."/>
            <person name="Jagtap P."/>
            <person name="Rosinus A."/>
            <person name="Eppinger M."/>
            <person name="Baar C."/>
            <person name="Lanz C."/>
            <person name="Keller H."/>
            <person name="Lambert C."/>
            <person name="Evans K.J."/>
            <person name="Goesmann A."/>
            <person name="Meyer F."/>
            <person name="Sockett R.E."/>
            <person name="Schuster S.C."/>
        </authorList>
    </citation>
    <scope>NUCLEOTIDE SEQUENCE [LARGE SCALE GENOMIC DNA]</scope>
    <source>
        <strain evidence="5">ATCC 15356 / DSM 50701 / NCIMB 9529 / HD100</strain>
    </source>
</reference>
<dbReference type="eggNOG" id="COG3209">
    <property type="taxonomic scope" value="Bacteria"/>
</dbReference>
<keyword evidence="5" id="KW-1185">Reference proteome</keyword>
<dbReference type="STRING" id="264462.Bd2088"/>
<dbReference type="AlphaFoldDB" id="Q6MLC4"/>
<feature type="coiled-coil region" evidence="1">
    <location>
        <begin position="1219"/>
        <end position="1246"/>
    </location>
</feature>
<evidence type="ECO:0000256" key="1">
    <source>
        <dbReference type="SAM" id="Coils"/>
    </source>
</evidence>
<organism evidence="4 5">
    <name type="scientific">Bdellovibrio bacteriovorus (strain ATCC 15356 / DSM 50701 / NCIMB 9529 / HD100)</name>
    <dbReference type="NCBI Taxonomy" id="264462"/>
    <lineage>
        <taxon>Bacteria</taxon>
        <taxon>Pseudomonadati</taxon>
        <taxon>Bdellovibrionota</taxon>
        <taxon>Bdellovibrionia</taxon>
        <taxon>Bdellovibrionales</taxon>
        <taxon>Pseudobdellovibrionaceae</taxon>
        <taxon>Bdellovibrio</taxon>
    </lineage>
</organism>
<keyword evidence="1" id="KW-0175">Coiled coil</keyword>
<dbReference type="EMBL" id="BX842651">
    <property type="protein sequence ID" value="CAE79933.1"/>
    <property type="molecule type" value="Genomic_DNA"/>
</dbReference>